<feature type="domain" description="Fibronectin type-III" evidence="4">
    <location>
        <begin position="1612"/>
        <end position="1694"/>
    </location>
</feature>
<evidence type="ECO:0000256" key="2">
    <source>
        <dbReference type="ARBA" id="ARBA00022737"/>
    </source>
</evidence>
<dbReference type="InterPro" id="IPR058923">
    <property type="entry name" value="RCC1-like_dom"/>
</dbReference>
<dbReference type="InterPro" id="IPR051553">
    <property type="entry name" value="Ran_GTPase-activating"/>
</dbReference>
<dbReference type="InterPro" id="IPR013783">
    <property type="entry name" value="Ig-like_fold"/>
</dbReference>
<feature type="domain" description="Fibronectin type-III" evidence="4">
    <location>
        <begin position="1262"/>
        <end position="1358"/>
    </location>
</feature>
<dbReference type="Gene3D" id="2.130.10.30">
    <property type="entry name" value="Regulator of chromosome condensation 1/beta-lactamase-inhibitor protein II"/>
    <property type="match status" value="6"/>
</dbReference>
<evidence type="ECO:0000256" key="3">
    <source>
        <dbReference type="SAM" id="SignalP"/>
    </source>
</evidence>
<dbReference type="InterPro" id="IPR036116">
    <property type="entry name" value="FN3_sf"/>
</dbReference>
<comment type="caution">
    <text evidence="5">The sequence shown here is derived from an EMBL/GenBank/DDBJ whole genome shotgun (WGS) entry which is preliminary data.</text>
</comment>
<dbReference type="CDD" id="cd00063">
    <property type="entry name" value="FN3"/>
    <property type="match status" value="4"/>
</dbReference>
<dbReference type="PROSITE" id="PS00626">
    <property type="entry name" value="RCC1_2"/>
    <property type="match status" value="2"/>
</dbReference>
<keyword evidence="2" id="KW-0677">Repeat</keyword>
<feature type="signal peptide" evidence="3">
    <location>
        <begin position="1"/>
        <end position="24"/>
    </location>
</feature>
<dbReference type="SUPFAM" id="SSF49265">
    <property type="entry name" value="Fibronectin type III"/>
    <property type="match status" value="4"/>
</dbReference>
<dbReference type="Pfam" id="PF25390">
    <property type="entry name" value="WD40_RLD"/>
    <property type="match status" value="2"/>
</dbReference>
<sequence>MNWRKSISWVLAILVIVQSMSFFAKPDRAEAAISGKFVQPNGIAAGSNYTLFVRNDGKVITVGYGNNYELGTNSTYITAPQEIPNLDNVVSVASGGTSSYALINDGTVKSWGYGGSYQLGFPDTSTRYTPTTIPGLSNVVQIMAGNGFAAALLSDGTVKIWGNNGYGQLGLGTTYTATSPTLVPGLTDVKQIAAGNNFMLALLNDGTVRSWGYNGNGQLGLGHNAMSMTPTLVPGLTDVMQVATGSYHSLAVLNDGTVRTWGSNVYGELGLGNTTAMNTPSVVPGLTGVTQITGGNYNSIATLSNGTVKTWGYNYYGQAGTGNTSTSYTPITLASESNIKYAVTSMYNSFSFLVSSNYSVKAMGYNSYYQLGLSDSTNRLVPTLVPNLQLIGVPLQMEVLDADRLNTMNVYAGFSSYHASLYAGGTLKTWGYNNYGQLGIGDTLNRSTPVNVSGIGNVRQIVEGAYFTAVLLEDGTVKSWGYNAYGQLGLGDTTNRTAPAVVTGLSGVKQLAAGTSFALALMQDGSVKSWGFNGYGQAGINDTTSRYSPTAIELSGVKQIAAGGNFSLALMQDGTVKAWGYNTNGQLGLGDTTSRLVPTNIPGLTSVSQIYAGESSVYAILADGTVKVWGYNVYGQLGLGDTANRLNPTTLSGLTSVAQIAAGNYYALAVLMDGSMKGWGDNFSGQLGLGHTTQQLSPVSIPNVGNVKQAVAGYNFSVAVTTDGQIKSWGDNGYGQLGLGDTSSRKNPVKIAIDGTVKQMLATGNSSYTLLSDGSIRVWGLNSDGQLGLGDTTNRLSPTTITGIANVKQFAASSSHVLALLSDGTVKAWGNNSYGQLGVGDTTSRLSPIQISGLSNVKAVAAGTNFSVALLSDGTVKTWGYNASGQLGLGDTTNRNVPVVMTGMIGVQQIFAGGSIAFAWMGDGTIKGWGSNESGQLGVGDTSVRTSPTVIAGLNDVKQLAIGSNYTMALAYDGTVKVWGYNGSYQLGISDGLQRTTPTVLTNLSNVKQLAAGNSHSFAILDDGSVKGWGFNVYGQLGFGDTTTKSIPTTVLSLSDVAQIDAGASHTLALLNNGTIQEWGYDYSGNRLSPEVVKFTERIVAPSVRLSGTVGTTVSVSYYVDNEQIPRETRNVKLTGSVDQINFERFDAGQLSDGAHTLKFQVSDGLQKLTKTQSYSVDNVSKQRKYEITPTASSIQVTATTADSSVPIRITINTSVSSWYNNQATYTISGFSPNQKIPVKLEYKIADGTIASESLTTYTLAAIPTLSTSLLSTSSVQLTLSDTNPTNTEYQILVGNKSLTSDGKLGSGDVWITIPSKKITITGLTAMKSYKIQIKTRNQDGVESGPLITTISTGTSAAPPAAPKNVKAKPAVSSVIVSWQPVSDATGYQIEVDGNATLVDVGSNLSYVHSGLTANTVHTYRVRAMNGTITGAMSGLVTARTLIAVPIAPTSITATSTARTATIQWGSVTGAVGYEVEWDGEIQNNGNLLSFKAVDLLPGSQHVYRIRAFNAGGNGVWTALKSITTTTSAPSVPGGLAGEASDKKVNLTWNAVPDAVYYEVEADGIVYNNSNANFSEMTSLIPGSTHQYRIRSANEIGTSAWSTVLSLTTNQLPTPSGVIDYVQDTSIQLVWTPVEGASSYTVEFDGVATSGLGSPAFTKNSLLPETTHTYRVRAQGNAGFSGWSKTVSTKTLPAKPAAPSGVNALAGNNYITISWSSVSGVASYDIEIDGLAVIDNFNSTTYTDAMLDPFSPHTYRVRSKTDAVVGDWTAVIAMRTLPESPGLPAHVVITSAGSIATVKWDVDPTAIGYDIEVDGQVIDLGLKNEYQHRRLAAGSEHKYRVRVRNQAGTGAWTGLIINNALTARLTKANTVDLGLVAKDVIDFSHYTLKVTYDANAIDIIDLSTLTGAPELTTGPIQGTDIVVTEFKPGEITFTTNKVVNPGESWSGVINSIKMKAKYTGGSSLSYTVYING</sequence>
<gene>
    <name evidence="5" type="ORF">H8B09_15790</name>
</gene>
<keyword evidence="6" id="KW-1185">Reference proteome</keyword>
<dbReference type="Gene3D" id="2.60.40.10">
    <property type="entry name" value="Immunoglobulins"/>
    <property type="match status" value="5"/>
</dbReference>
<keyword evidence="1" id="KW-0344">Guanine-nucleotide releasing factor</keyword>
<dbReference type="PRINTS" id="PR00633">
    <property type="entry name" value="RCCNDNSATION"/>
</dbReference>
<evidence type="ECO:0000259" key="4">
    <source>
        <dbReference type="PROSITE" id="PS50853"/>
    </source>
</evidence>
<dbReference type="PROSITE" id="PS50853">
    <property type="entry name" value="FN3"/>
    <property type="match status" value="5"/>
</dbReference>
<feature type="domain" description="Fibronectin type-III" evidence="4">
    <location>
        <begin position="1359"/>
        <end position="1444"/>
    </location>
</feature>
<reference evidence="5 6" key="1">
    <citation type="submission" date="2020-09" db="EMBL/GenBank/DDBJ databases">
        <title>Paenibacillus sp. strain PR3 16S rRNA gene Genome sequencing and assembly.</title>
        <authorList>
            <person name="Kim J."/>
        </authorList>
    </citation>
    <scope>NUCLEOTIDE SEQUENCE [LARGE SCALE GENOMIC DNA]</scope>
    <source>
        <strain evidence="5 6">PR3</strain>
    </source>
</reference>
<evidence type="ECO:0000313" key="6">
    <source>
        <dbReference type="Proteomes" id="UP000609346"/>
    </source>
</evidence>
<dbReference type="PROSITE" id="PS50012">
    <property type="entry name" value="RCC1_3"/>
    <property type="match status" value="18"/>
</dbReference>
<feature type="chain" id="PRO_5046657756" description="Fibronectin type-III domain-containing protein" evidence="3">
    <location>
        <begin position="25"/>
        <end position="1972"/>
    </location>
</feature>
<dbReference type="Pfam" id="PF00415">
    <property type="entry name" value="RCC1"/>
    <property type="match status" value="6"/>
</dbReference>
<feature type="domain" description="Fibronectin type-III" evidence="4">
    <location>
        <begin position="1445"/>
        <end position="1529"/>
    </location>
</feature>
<dbReference type="SMART" id="SM00060">
    <property type="entry name" value="FN3"/>
    <property type="match status" value="7"/>
</dbReference>
<dbReference type="Pfam" id="PF13540">
    <property type="entry name" value="RCC1_2"/>
    <property type="match status" value="2"/>
</dbReference>
<dbReference type="InterPro" id="IPR009091">
    <property type="entry name" value="RCC1/BLIP-II"/>
</dbReference>
<dbReference type="RefSeq" id="WP_191204466.1">
    <property type="nucleotide sequence ID" value="NZ_JACXZA010000003.1"/>
</dbReference>
<keyword evidence="3" id="KW-0732">Signal</keyword>
<accession>A0ABR8MW82</accession>
<dbReference type="InterPro" id="IPR000408">
    <property type="entry name" value="Reg_chr_condens"/>
</dbReference>
<name>A0ABR8MW82_9BACL</name>
<dbReference type="EMBL" id="JACXZA010000003">
    <property type="protein sequence ID" value="MBD3920228.1"/>
    <property type="molecule type" value="Genomic_DNA"/>
</dbReference>
<organism evidence="5 6">
    <name type="scientific">Paenibacillus terricola</name>
    <dbReference type="NCBI Taxonomy" id="2763503"/>
    <lineage>
        <taxon>Bacteria</taxon>
        <taxon>Bacillati</taxon>
        <taxon>Bacillota</taxon>
        <taxon>Bacilli</taxon>
        <taxon>Bacillales</taxon>
        <taxon>Paenibacillaceae</taxon>
        <taxon>Paenibacillus</taxon>
    </lineage>
</organism>
<dbReference type="PANTHER" id="PTHR45982">
    <property type="entry name" value="REGULATOR OF CHROMOSOME CONDENSATION"/>
    <property type="match status" value="1"/>
</dbReference>
<evidence type="ECO:0000313" key="5">
    <source>
        <dbReference type="EMBL" id="MBD3920228.1"/>
    </source>
</evidence>
<dbReference type="SUPFAM" id="SSF50985">
    <property type="entry name" value="RCC1/BLIP-II"/>
    <property type="match status" value="5"/>
</dbReference>
<dbReference type="Proteomes" id="UP000609346">
    <property type="component" value="Unassembled WGS sequence"/>
</dbReference>
<dbReference type="InterPro" id="IPR003961">
    <property type="entry name" value="FN3_dom"/>
</dbReference>
<protein>
    <recommendedName>
        <fullName evidence="4">Fibronectin type-III domain-containing protein</fullName>
    </recommendedName>
</protein>
<proteinExistence type="predicted"/>
<evidence type="ECO:0000256" key="1">
    <source>
        <dbReference type="ARBA" id="ARBA00022658"/>
    </source>
</evidence>
<feature type="domain" description="Fibronectin type-III" evidence="4">
    <location>
        <begin position="1695"/>
        <end position="1779"/>
    </location>
</feature>
<dbReference type="PANTHER" id="PTHR45982:SF1">
    <property type="entry name" value="REGULATOR OF CHROMOSOME CONDENSATION"/>
    <property type="match status" value="1"/>
</dbReference>